<dbReference type="EMBL" id="JBFAKC010000020">
    <property type="protein sequence ID" value="MEV0712287.1"/>
    <property type="molecule type" value="Genomic_DNA"/>
</dbReference>
<sequence>MHRTRGKVVGVALAIAATGLLAACGDNDSTASSTPTLTASSTSAAASSAATSSAPGESAQPQTPAPAPETAAPAPETATAAPERPQPVPTNEVPQDTSGLSDKDRKFLDSLKSQGIAPASPDIALSIATYVCQGVAAGASEADLSTFVTAMAGSDPSFDPSKMPVETAGKIYIDTAEQTYCQ</sequence>
<organism evidence="4 5">
    <name type="scientific">Nocardia aurea</name>
    <dbReference type="NCBI Taxonomy" id="2144174"/>
    <lineage>
        <taxon>Bacteria</taxon>
        <taxon>Bacillati</taxon>
        <taxon>Actinomycetota</taxon>
        <taxon>Actinomycetes</taxon>
        <taxon>Mycobacteriales</taxon>
        <taxon>Nocardiaceae</taxon>
        <taxon>Nocardia</taxon>
    </lineage>
</organism>
<evidence type="ECO:0000313" key="5">
    <source>
        <dbReference type="Proteomes" id="UP001551695"/>
    </source>
</evidence>
<evidence type="ECO:0000256" key="2">
    <source>
        <dbReference type="SAM" id="SignalP"/>
    </source>
</evidence>
<evidence type="ECO:0000256" key="1">
    <source>
        <dbReference type="SAM" id="MobiDB-lite"/>
    </source>
</evidence>
<protein>
    <submittedName>
        <fullName evidence="4">DUF732 domain-containing protein</fullName>
    </submittedName>
</protein>
<feature type="signal peptide" evidence="2">
    <location>
        <begin position="1"/>
        <end position="22"/>
    </location>
</feature>
<evidence type="ECO:0000313" key="4">
    <source>
        <dbReference type="EMBL" id="MEV0712287.1"/>
    </source>
</evidence>
<comment type="caution">
    <text evidence="4">The sequence shown here is derived from an EMBL/GenBank/DDBJ whole genome shotgun (WGS) entry which is preliminary data.</text>
</comment>
<feature type="region of interest" description="Disordered" evidence="1">
    <location>
        <begin position="26"/>
        <end position="103"/>
    </location>
</feature>
<feature type="domain" description="DUF732" evidence="3">
    <location>
        <begin position="103"/>
        <end position="181"/>
    </location>
</feature>
<evidence type="ECO:0000259" key="3">
    <source>
        <dbReference type="Pfam" id="PF05305"/>
    </source>
</evidence>
<name>A0ABV3G3M3_9NOCA</name>
<gene>
    <name evidence="4" type="ORF">AB0I48_32485</name>
</gene>
<feature type="compositionally biased region" description="Low complexity" evidence="1">
    <location>
        <begin position="26"/>
        <end position="83"/>
    </location>
</feature>
<dbReference type="Proteomes" id="UP001551695">
    <property type="component" value="Unassembled WGS sequence"/>
</dbReference>
<accession>A0ABV3G3M3</accession>
<proteinExistence type="predicted"/>
<keyword evidence="5" id="KW-1185">Reference proteome</keyword>
<dbReference type="RefSeq" id="WP_109522849.1">
    <property type="nucleotide sequence ID" value="NZ_JBEXKW010000072.1"/>
</dbReference>
<dbReference type="Pfam" id="PF05305">
    <property type="entry name" value="DUF732"/>
    <property type="match status" value="1"/>
</dbReference>
<dbReference type="InterPro" id="IPR007969">
    <property type="entry name" value="DUF732"/>
</dbReference>
<reference evidence="4 5" key="1">
    <citation type="submission" date="2024-06" db="EMBL/GenBank/DDBJ databases">
        <title>The Natural Products Discovery Center: Release of the First 8490 Sequenced Strains for Exploring Actinobacteria Biosynthetic Diversity.</title>
        <authorList>
            <person name="Kalkreuter E."/>
            <person name="Kautsar S.A."/>
            <person name="Yang D."/>
            <person name="Bader C.D."/>
            <person name="Teijaro C.N."/>
            <person name="Fluegel L."/>
            <person name="Davis C.M."/>
            <person name="Simpson J.R."/>
            <person name="Lauterbach L."/>
            <person name="Steele A.D."/>
            <person name="Gui C."/>
            <person name="Meng S."/>
            <person name="Li G."/>
            <person name="Viehrig K."/>
            <person name="Ye F."/>
            <person name="Su P."/>
            <person name="Kiefer A.F."/>
            <person name="Nichols A."/>
            <person name="Cepeda A.J."/>
            <person name="Yan W."/>
            <person name="Fan B."/>
            <person name="Jiang Y."/>
            <person name="Adhikari A."/>
            <person name="Zheng C.-J."/>
            <person name="Schuster L."/>
            <person name="Cowan T.M."/>
            <person name="Smanski M.J."/>
            <person name="Chevrette M.G."/>
            <person name="De Carvalho L.P.S."/>
            <person name="Shen B."/>
        </authorList>
    </citation>
    <scope>NUCLEOTIDE SEQUENCE [LARGE SCALE GENOMIC DNA]</scope>
    <source>
        <strain evidence="4 5">NPDC050403</strain>
    </source>
</reference>
<dbReference type="PROSITE" id="PS51257">
    <property type="entry name" value="PROKAR_LIPOPROTEIN"/>
    <property type="match status" value="1"/>
</dbReference>
<feature type="chain" id="PRO_5045454137" evidence="2">
    <location>
        <begin position="23"/>
        <end position="182"/>
    </location>
</feature>
<keyword evidence="2" id="KW-0732">Signal</keyword>